<dbReference type="EMBL" id="PXOF01000058">
    <property type="protein sequence ID" value="RGP69767.1"/>
    <property type="molecule type" value="Genomic_DNA"/>
</dbReference>
<feature type="region of interest" description="Disordered" evidence="1">
    <location>
        <begin position="1"/>
        <end position="25"/>
    </location>
</feature>
<accession>A0A395SC74</accession>
<protein>
    <submittedName>
        <fullName evidence="2">Uncharacterized protein</fullName>
    </submittedName>
</protein>
<name>A0A395SC74_FUSSP</name>
<evidence type="ECO:0000256" key="1">
    <source>
        <dbReference type="SAM" id="MobiDB-lite"/>
    </source>
</evidence>
<proteinExistence type="predicted"/>
<gene>
    <name evidence="2" type="ORF">FSPOR_4408</name>
</gene>
<evidence type="ECO:0000313" key="2">
    <source>
        <dbReference type="EMBL" id="RGP69767.1"/>
    </source>
</evidence>
<keyword evidence="3" id="KW-1185">Reference proteome</keyword>
<sequence>MSSSLKRMFSTKKDTAPNEKSYTMDDYRKENEELKHENKSLHEGLKRTYHAEMDALHDMLEQTAQLESPLRELQQLDKQLREIYDRKGIEKVIKEATREPDPWKTAGALKKVKIAEQELVGAQENLRTSIDTLKSYLKQLRQRDKARQK</sequence>
<reference evidence="2 3" key="1">
    <citation type="journal article" date="2018" name="PLoS Pathog.">
        <title>Evolution of structural diversity of trichothecenes, a family of toxins produced by plant pathogenic and entomopathogenic fungi.</title>
        <authorList>
            <person name="Proctor R.H."/>
            <person name="McCormick S.P."/>
            <person name="Kim H.S."/>
            <person name="Cardoza R.E."/>
            <person name="Stanley A.M."/>
            <person name="Lindo L."/>
            <person name="Kelly A."/>
            <person name="Brown D.W."/>
            <person name="Lee T."/>
            <person name="Vaughan M.M."/>
            <person name="Alexander N.J."/>
            <person name="Busman M."/>
            <person name="Gutierrez S."/>
        </authorList>
    </citation>
    <scope>NUCLEOTIDE SEQUENCE [LARGE SCALE GENOMIC DNA]</scope>
    <source>
        <strain evidence="2 3">NRRL 3299</strain>
    </source>
</reference>
<evidence type="ECO:0000313" key="3">
    <source>
        <dbReference type="Proteomes" id="UP000266152"/>
    </source>
</evidence>
<organism evidence="2 3">
    <name type="scientific">Fusarium sporotrichioides</name>
    <dbReference type="NCBI Taxonomy" id="5514"/>
    <lineage>
        <taxon>Eukaryota</taxon>
        <taxon>Fungi</taxon>
        <taxon>Dikarya</taxon>
        <taxon>Ascomycota</taxon>
        <taxon>Pezizomycotina</taxon>
        <taxon>Sordariomycetes</taxon>
        <taxon>Hypocreomycetidae</taxon>
        <taxon>Hypocreales</taxon>
        <taxon>Nectriaceae</taxon>
        <taxon>Fusarium</taxon>
    </lineage>
</organism>
<dbReference type="AlphaFoldDB" id="A0A395SC74"/>
<dbReference type="Proteomes" id="UP000266152">
    <property type="component" value="Unassembled WGS sequence"/>
</dbReference>
<comment type="caution">
    <text evidence="2">The sequence shown here is derived from an EMBL/GenBank/DDBJ whole genome shotgun (WGS) entry which is preliminary data.</text>
</comment>
<feature type="compositionally biased region" description="Basic and acidic residues" evidence="1">
    <location>
        <begin position="11"/>
        <end position="25"/>
    </location>
</feature>